<sequence>MGGLMSGEDGGVEDPYNKESVTILREMSKRKL</sequence>
<evidence type="ECO:0000313" key="2">
    <source>
        <dbReference type="Proteomes" id="UP000539473"/>
    </source>
</evidence>
<protein>
    <submittedName>
        <fullName evidence="1">Uncharacterized protein</fullName>
    </submittedName>
</protein>
<dbReference type="EMBL" id="JACHFK010000014">
    <property type="protein sequence ID" value="MBB5378592.1"/>
    <property type="molecule type" value="Genomic_DNA"/>
</dbReference>
<gene>
    <name evidence="1" type="ORF">HNQ07_004099</name>
</gene>
<reference evidence="1 2" key="1">
    <citation type="submission" date="2020-08" db="EMBL/GenBank/DDBJ databases">
        <title>Genomic Encyclopedia of Type Strains, Phase IV (KMG-IV): sequencing the most valuable type-strain genomes for metagenomic binning, comparative biology and taxonomic classification.</title>
        <authorList>
            <person name="Goeker M."/>
        </authorList>
    </citation>
    <scope>NUCLEOTIDE SEQUENCE [LARGE SCALE GENOMIC DNA]</scope>
    <source>
        <strain evidence="1 2">DSM 27521</strain>
    </source>
</reference>
<evidence type="ECO:0000313" key="1">
    <source>
        <dbReference type="EMBL" id="MBB5378592.1"/>
    </source>
</evidence>
<accession>A0A7W8NTU7</accession>
<dbReference type="AlphaFoldDB" id="A0A7W8NTU7"/>
<organism evidence="1 2">
    <name type="scientific">Deinococcus metalli</name>
    <dbReference type="NCBI Taxonomy" id="1141878"/>
    <lineage>
        <taxon>Bacteria</taxon>
        <taxon>Thermotogati</taxon>
        <taxon>Deinococcota</taxon>
        <taxon>Deinococci</taxon>
        <taxon>Deinococcales</taxon>
        <taxon>Deinococcaceae</taxon>
        <taxon>Deinococcus</taxon>
    </lineage>
</organism>
<comment type="caution">
    <text evidence="1">The sequence shown here is derived from an EMBL/GenBank/DDBJ whole genome shotgun (WGS) entry which is preliminary data.</text>
</comment>
<name>A0A7W8NTU7_9DEIO</name>
<proteinExistence type="predicted"/>
<dbReference type="Proteomes" id="UP000539473">
    <property type="component" value="Unassembled WGS sequence"/>
</dbReference>